<keyword evidence="1" id="KW-0472">Membrane</keyword>
<name>A0A0J1LEY6_NIACI</name>
<feature type="transmembrane region" description="Helical" evidence="1">
    <location>
        <begin position="244"/>
        <end position="264"/>
    </location>
</feature>
<dbReference type="PATRIC" id="fig|1397.4.peg.3088"/>
<accession>A0A0J1LEY6</accession>
<feature type="transmembrane region" description="Helical" evidence="1">
    <location>
        <begin position="156"/>
        <end position="189"/>
    </location>
</feature>
<dbReference type="Proteomes" id="UP000036045">
    <property type="component" value="Unassembled WGS sequence"/>
</dbReference>
<dbReference type="AlphaFoldDB" id="A0A0J1LEY6"/>
<proteinExistence type="predicted"/>
<feature type="transmembrane region" description="Helical" evidence="1">
    <location>
        <begin position="219"/>
        <end position="237"/>
    </location>
</feature>
<dbReference type="EMBL" id="LDPH01000003">
    <property type="protein sequence ID" value="KLV27505.1"/>
    <property type="molecule type" value="Genomic_DNA"/>
</dbReference>
<dbReference type="RefSeq" id="WP_047940824.1">
    <property type="nucleotide sequence ID" value="NZ_JARTLH010000005.1"/>
</dbReference>
<dbReference type="Pfam" id="PF12679">
    <property type="entry name" value="ABC2_membrane_2"/>
    <property type="match status" value="1"/>
</dbReference>
<comment type="caution">
    <text evidence="2">The sequence shown here is derived from an EMBL/GenBank/DDBJ whole genome shotgun (WGS) entry which is preliminary data.</text>
</comment>
<evidence type="ECO:0000313" key="2">
    <source>
        <dbReference type="EMBL" id="KLV27505.1"/>
    </source>
</evidence>
<dbReference type="GO" id="GO:0140359">
    <property type="term" value="F:ABC-type transporter activity"/>
    <property type="evidence" value="ECO:0007669"/>
    <property type="project" value="InterPro"/>
</dbReference>
<keyword evidence="1" id="KW-1133">Transmembrane helix</keyword>
<gene>
    <name evidence="2" type="ORF">ABW02_04930</name>
</gene>
<protein>
    <submittedName>
        <fullName evidence="2">Uncharacterized protein</fullName>
    </submittedName>
</protein>
<reference evidence="2 3" key="1">
    <citation type="submission" date="2015-05" db="EMBL/GenBank/DDBJ databases">
        <title>Whole genome sequence and identification of bacterial endophytes from Costus igneus.</title>
        <authorList>
            <person name="Lee Y.P."/>
            <person name="Gan H.M."/>
            <person name="Eng W."/>
            <person name="Wheatley M.S."/>
            <person name="Caraballo A."/>
            <person name="Polter S."/>
            <person name="Savka M.A."/>
            <person name="Hudson A.O."/>
        </authorList>
    </citation>
    <scope>NUCLEOTIDE SEQUENCE [LARGE SCALE GENOMIC DNA]</scope>
    <source>
        <strain evidence="2 3">RIT379</strain>
    </source>
</reference>
<dbReference type="GO" id="GO:0005886">
    <property type="term" value="C:plasma membrane"/>
    <property type="evidence" value="ECO:0007669"/>
    <property type="project" value="UniProtKB-SubCell"/>
</dbReference>
<keyword evidence="3" id="KW-1185">Reference proteome</keyword>
<organism evidence="2 3">
    <name type="scientific">Niallia circulans</name>
    <name type="common">Bacillus circulans</name>
    <dbReference type="NCBI Taxonomy" id="1397"/>
    <lineage>
        <taxon>Bacteria</taxon>
        <taxon>Bacillati</taxon>
        <taxon>Bacillota</taxon>
        <taxon>Bacilli</taxon>
        <taxon>Bacillales</taxon>
        <taxon>Bacillaceae</taxon>
        <taxon>Niallia</taxon>
    </lineage>
</organism>
<feature type="transmembrane region" description="Helical" evidence="1">
    <location>
        <begin position="19"/>
        <end position="35"/>
    </location>
</feature>
<sequence>MIGLVQNELIKIWEKKNSWIFPIILLFALIGGSFLETKITPQYKGDDWRAKVQAEITELEQKLPTAKTEDSLIESGKDFDWDDTKESIEMKIQDYQNNLKQDVSPYSTTWSNMNGMVIGMKSLVTLFVVIICAGSVSSEFSDGTIKQLLIRPYKRWAILLSKYIALLIYTAILVAFLMLVGYLVSIVFFGVGNFEDKVLVFGTVDQIVASGGPFFLKSILYYLPGLLFVLTLSFMLSTLFKNQAIAVGAGVFILFVSSTIGQIIQSLAEKYAWLKLLVFPHLDQTIFLFEDKIIETVTMPMSLGILFVYYAIIMIITFWFFKKKDVSI</sequence>
<dbReference type="PANTHER" id="PTHR37305:SF1">
    <property type="entry name" value="MEMBRANE PROTEIN"/>
    <property type="match status" value="1"/>
</dbReference>
<feature type="transmembrane region" description="Helical" evidence="1">
    <location>
        <begin position="116"/>
        <end position="136"/>
    </location>
</feature>
<feature type="transmembrane region" description="Helical" evidence="1">
    <location>
        <begin position="301"/>
        <end position="321"/>
    </location>
</feature>
<dbReference type="OrthoDB" id="8613028at2"/>
<evidence type="ECO:0000256" key="1">
    <source>
        <dbReference type="SAM" id="Phobius"/>
    </source>
</evidence>
<dbReference type="PANTHER" id="PTHR37305">
    <property type="entry name" value="INTEGRAL MEMBRANE PROTEIN-RELATED"/>
    <property type="match status" value="1"/>
</dbReference>
<keyword evidence="1" id="KW-0812">Transmembrane</keyword>
<evidence type="ECO:0000313" key="3">
    <source>
        <dbReference type="Proteomes" id="UP000036045"/>
    </source>
</evidence>